<accession>A0A0R3TUG5</accession>
<dbReference type="EMBL" id="UZAE01013551">
    <property type="protein sequence ID" value="VDO10327.1"/>
    <property type="molecule type" value="Genomic_DNA"/>
</dbReference>
<keyword evidence="4" id="KW-1185">Reference proteome</keyword>
<feature type="domain" description="Possible tRNA binding" evidence="2">
    <location>
        <begin position="2"/>
        <end position="49"/>
    </location>
</feature>
<protein>
    <submittedName>
        <fullName evidence="5">tRNA_bind_2 domain-containing protein</fullName>
    </submittedName>
</protein>
<organism evidence="5">
    <name type="scientific">Rodentolepis nana</name>
    <name type="common">Dwarf tapeworm</name>
    <name type="synonym">Hymenolepis nana</name>
    <dbReference type="NCBI Taxonomy" id="102285"/>
    <lineage>
        <taxon>Eukaryota</taxon>
        <taxon>Metazoa</taxon>
        <taxon>Spiralia</taxon>
        <taxon>Lophotrochozoa</taxon>
        <taxon>Platyhelminthes</taxon>
        <taxon>Cestoda</taxon>
        <taxon>Eucestoda</taxon>
        <taxon>Cyclophyllidea</taxon>
        <taxon>Hymenolepididae</taxon>
        <taxon>Rodentolepis</taxon>
    </lineage>
</organism>
<gene>
    <name evidence="3" type="ORF">HNAJ_LOCUS11390</name>
</gene>
<name>A0A0R3TUG5_RODNA</name>
<dbReference type="AlphaFoldDB" id="A0A0R3TUG5"/>
<feature type="region of interest" description="Disordered" evidence="1">
    <location>
        <begin position="176"/>
        <end position="195"/>
    </location>
</feature>
<proteinExistence type="predicted"/>
<dbReference type="InterPro" id="IPR027992">
    <property type="entry name" value="tRNA_bind_dom"/>
</dbReference>
<sequence>MIANQLPHLANLYFLRRFPQAKLNKTQQVILCGLGVQRKSVKQLAEELEHLLCPDGGLQGSRKHQSTLGAKSCIDGTFWNSGRLSGGSGSGDPSVKLRLKEDGEAESGGQSSNGWARRIRGLLFVIIRELVKSLDEIIKTTGDGSNRHELKSMLKKNETTLPLPQNTSDVEMMDIGEGEQNEDSSDDDEVELVIR</sequence>
<reference evidence="5" key="1">
    <citation type="submission" date="2017-02" db="UniProtKB">
        <authorList>
            <consortium name="WormBaseParasite"/>
        </authorList>
    </citation>
    <scope>IDENTIFICATION</scope>
</reference>
<reference evidence="3 4" key="2">
    <citation type="submission" date="2018-11" db="EMBL/GenBank/DDBJ databases">
        <authorList>
            <consortium name="Pathogen Informatics"/>
        </authorList>
    </citation>
    <scope>NUCLEOTIDE SEQUENCE [LARGE SCALE GENOMIC DNA]</scope>
</reference>
<evidence type="ECO:0000313" key="5">
    <source>
        <dbReference type="WBParaSite" id="HNAJ_0001140001-mRNA-1"/>
    </source>
</evidence>
<dbReference type="Proteomes" id="UP000278807">
    <property type="component" value="Unassembled WGS sequence"/>
</dbReference>
<dbReference type="Pfam" id="PF13725">
    <property type="entry name" value="tRNA_bind_2"/>
    <property type="match status" value="1"/>
</dbReference>
<evidence type="ECO:0000259" key="2">
    <source>
        <dbReference type="Pfam" id="PF13725"/>
    </source>
</evidence>
<evidence type="ECO:0000256" key="1">
    <source>
        <dbReference type="SAM" id="MobiDB-lite"/>
    </source>
</evidence>
<dbReference type="STRING" id="102285.A0A0R3TUG5"/>
<dbReference type="WBParaSite" id="HNAJ_0001140001-mRNA-1">
    <property type="protein sequence ID" value="HNAJ_0001140001-mRNA-1"/>
    <property type="gene ID" value="HNAJ_0001140001"/>
</dbReference>
<dbReference type="OrthoDB" id="6286584at2759"/>
<evidence type="ECO:0000313" key="3">
    <source>
        <dbReference type="EMBL" id="VDO10327.1"/>
    </source>
</evidence>
<evidence type="ECO:0000313" key="4">
    <source>
        <dbReference type="Proteomes" id="UP000278807"/>
    </source>
</evidence>